<dbReference type="Gene3D" id="3.40.47.10">
    <property type="match status" value="1"/>
</dbReference>
<dbReference type="Pfam" id="PF00109">
    <property type="entry name" value="ketoacyl-synt"/>
    <property type="match status" value="1"/>
</dbReference>
<gene>
    <name evidence="2" type="ORF">SAMN02745121_08924</name>
</gene>
<dbReference type="InterPro" id="IPR016039">
    <property type="entry name" value="Thiolase-like"/>
</dbReference>
<sequence>MAEHTFGVTGVGMYTPVGTRAPATCAAIRAGISRVRPWPHFSFADEPINVGAVAADGRDASWCEKAVPITRRPIYEALWQAGLYSHDWHGRRVGLYFSTPPSQRIGVLPEFYSDFGACLGDLWDELAGNDQIHLVEHAHVGGAVALAAACEALSKGEIDAAVVAGFESALDSPYLDELLAQGRLHTADRSGGIIPGEGAAAFVLETAAGARGRQAAVLARVVAVALEQEAAGWSPSLPSQAGALSRALQTALAVPPGASEYRRLMVDHTGERWRVREWALAEPRALGGLPLGWQLWHPVDCVGDLGAAFVPFAVAWAATEFTRRNAEPGGTIVGAMNDAGERAVLTLMPR</sequence>
<protein>
    <submittedName>
        <fullName evidence="2">3-oxoacyl-[acyl-carrier-protein] synthase-1</fullName>
    </submittedName>
</protein>
<dbReference type="GO" id="GO:0016746">
    <property type="term" value="F:acyltransferase activity"/>
    <property type="evidence" value="ECO:0007669"/>
    <property type="project" value="InterPro"/>
</dbReference>
<dbReference type="InterPro" id="IPR014030">
    <property type="entry name" value="Ketoacyl_synth_N"/>
</dbReference>
<keyword evidence="3" id="KW-1185">Reference proteome</keyword>
<dbReference type="RefSeq" id="WP_170135498.1">
    <property type="nucleotide sequence ID" value="NZ_FOMX01000079.1"/>
</dbReference>
<dbReference type="EMBL" id="FOMX01000079">
    <property type="protein sequence ID" value="SFF44829.1"/>
    <property type="molecule type" value="Genomic_DNA"/>
</dbReference>
<accession>A0A1I2IRB3</accession>
<name>A0A1I2IRB3_9BACT</name>
<dbReference type="Proteomes" id="UP000199400">
    <property type="component" value="Unassembled WGS sequence"/>
</dbReference>
<dbReference type="SUPFAM" id="SSF53901">
    <property type="entry name" value="Thiolase-like"/>
    <property type="match status" value="2"/>
</dbReference>
<organism evidence="2 3">
    <name type="scientific">Nannocystis exedens</name>
    <dbReference type="NCBI Taxonomy" id="54"/>
    <lineage>
        <taxon>Bacteria</taxon>
        <taxon>Pseudomonadati</taxon>
        <taxon>Myxococcota</taxon>
        <taxon>Polyangia</taxon>
        <taxon>Nannocystales</taxon>
        <taxon>Nannocystaceae</taxon>
        <taxon>Nannocystis</taxon>
    </lineage>
</organism>
<evidence type="ECO:0000313" key="3">
    <source>
        <dbReference type="Proteomes" id="UP000199400"/>
    </source>
</evidence>
<reference evidence="3" key="1">
    <citation type="submission" date="2016-10" db="EMBL/GenBank/DDBJ databases">
        <authorList>
            <person name="Varghese N."/>
            <person name="Submissions S."/>
        </authorList>
    </citation>
    <scope>NUCLEOTIDE SEQUENCE [LARGE SCALE GENOMIC DNA]</scope>
    <source>
        <strain evidence="3">ATCC 25963</strain>
    </source>
</reference>
<evidence type="ECO:0000313" key="2">
    <source>
        <dbReference type="EMBL" id="SFF44829.1"/>
    </source>
</evidence>
<evidence type="ECO:0000259" key="1">
    <source>
        <dbReference type="Pfam" id="PF00109"/>
    </source>
</evidence>
<proteinExistence type="predicted"/>
<dbReference type="STRING" id="54.SAMN02745121_08924"/>
<dbReference type="AlphaFoldDB" id="A0A1I2IRB3"/>
<feature type="domain" description="Beta-ketoacyl synthase-like N-terminal" evidence="1">
    <location>
        <begin position="141"/>
        <end position="207"/>
    </location>
</feature>